<gene>
    <name evidence="1" type="ORF">AAF454_06735</name>
</gene>
<dbReference type="RefSeq" id="WP_068453674.1">
    <property type="nucleotide sequence ID" value="NZ_JALKQX010000002.1"/>
</dbReference>
<dbReference type="PIRSF" id="PIRSF012608">
    <property type="entry name" value="UCP012608"/>
    <property type="match status" value="1"/>
</dbReference>
<comment type="caution">
    <text evidence="1">The sequence shown here is derived from an EMBL/GenBank/DDBJ whole genome shotgun (WGS) entry which is preliminary data.</text>
</comment>
<accession>A0ABU9LKA8</accession>
<name>A0ABU9LKA8_9BACL</name>
<organism evidence="1 2">
    <name type="scientific">Kurthia gibsonii</name>
    <dbReference type="NCBI Taxonomy" id="33946"/>
    <lineage>
        <taxon>Bacteria</taxon>
        <taxon>Bacillati</taxon>
        <taxon>Bacillota</taxon>
        <taxon>Bacilli</taxon>
        <taxon>Bacillales</taxon>
        <taxon>Caryophanaceae</taxon>
        <taxon>Kurthia</taxon>
    </lineage>
</organism>
<dbReference type="InterPro" id="IPR011200">
    <property type="entry name" value="UCP012608"/>
</dbReference>
<dbReference type="Proteomes" id="UP001398420">
    <property type="component" value="Unassembled WGS sequence"/>
</dbReference>
<keyword evidence="2" id="KW-1185">Reference proteome</keyword>
<reference evidence="1 2" key="1">
    <citation type="submission" date="2024-04" db="EMBL/GenBank/DDBJ databases">
        <authorList>
            <person name="Wu Y.S."/>
            <person name="Zhang L."/>
        </authorList>
    </citation>
    <scope>NUCLEOTIDE SEQUENCE [LARGE SCALE GENOMIC DNA]</scope>
    <source>
        <strain evidence="1 2">KG-01</strain>
    </source>
</reference>
<evidence type="ECO:0000313" key="1">
    <source>
        <dbReference type="EMBL" id="MEL5988111.1"/>
    </source>
</evidence>
<evidence type="ECO:0000313" key="2">
    <source>
        <dbReference type="Proteomes" id="UP001398420"/>
    </source>
</evidence>
<dbReference type="EMBL" id="JBCEWA010000004">
    <property type="protein sequence ID" value="MEL5988111.1"/>
    <property type="molecule type" value="Genomic_DNA"/>
</dbReference>
<dbReference type="Pfam" id="PF10094">
    <property type="entry name" value="DUF2332"/>
    <property type="match status" value="1"/>
</dbReference>
<proteinExistence type="predicted"/>
<sequence>MTRNLKGIFEQFAQQECHNSSPLYEQLSYAIAQDEAILRIAAQIPKEQPIPNLLFASVQYLLMTQEHPLRAFYPRFTDFVQSPMEAFPHFKDFVLTHTQELAYLFATKRVQTNEVRRCAYLYPMLCDIFEQHKKPLALIEVGTSAGLQLGIDHYQFRYGDTTVGDQTSSLTLQSDNRGESLPKSIAKPFEVATRIGIDLRTMNVNEEEDLDWLKALIWPEHTDRLQLLNQAVHITRELPIQLVDGDATKKLQRIATQVPEEEMLVIFHTYVANQFSPEAKMNLMQSLIAISKTRPVYHIYNNLYDEQLHQDFLHEHQIEEIRRIDQAESHARWFKWKN</sequence>
<protein>
    <submittedName>
        <fullName evidence="1">DUF2332 domain-containing protein</fullName>
    </submittedName>
</protein>